<sequence length="396" mass="44372">MKSILIVYSSPADLERLRIDREHRRIEEVINLGKEQVVSVDRKHAATLQDLARTIADRQYDVIHFSGHGGSSGLYFDTNADSSNLVSADHLAKLINSTQKTLCAVVLMSCFSSDMALSLLSAAPYVISITGDADDEATIDFVGHFYEHYLRTQSIESAFRFANAYVDDKLNAVLGHRSSSNVAEDSGSRIVVYPGFHGDPIYVDLSQAKETISLLDISRDRFVSILTRKLRVHQWIFEGERENVIIPVAGYFARFSWKNAKDVVQCHWVYKPKAGLDVAIYSVISNLIVRYNDLYLSSYRRNPRPVALQHPKDIKIGLDHLHGFMSIFLMDDKVFSVLEGVDPDGMRMLRAVCHSNLTMADEKMAQNELSAAAIYAETALSSIHDALERLVELISA</sequence>
<dbReference type="Proteomes" id="UP000472320">
    <property type="component" value="Unassembled WGS sequence"/>
</dbReference>
<proteinExistence type="predicted"/>
<protein>
    <submittedName>
        <fullName evidence="2">CHAT domain-containing protein</fullName>
    </submittedName>
</protein>
<dbReference type="Pfam" id="PF12770">
    <property type="entry name" value="CHAT"/>
    <property type="match status" value="1"/>
</dbReference>
<evidence type="ECO:0000259" key="1">
    <source>
        <dbReference type="Pfam" id="PF12770"/>
    </source>
</evidence>
<accession>A0A6L6QLY3</accession>
<gene>
    <name evidence="2" type="ORF">GM658_22680</name>
</gene>
<feature type="domain" description="CHAT" evidence="1">
    <location>
        <begin position="9"/>
        <end position="162"/>
    </location>
</feature>
<comment type="caution">
    <text evidence="2">The sequence shown here is derived from an EMBL/GenBank/DDBJ whole genome shotgun (WGS) entry which is preliminary data.</text>
</comment>
<dbReference type="EMBL" id="WNKX01000022">
    <property type="protein sequence ID" value="MTW13418.1"/>
    <property type="molecule type" value="Genomic_DNA"/>
</dbReference>
<dbReference type="RefSeq" id="WP_155456342.1">
    <property type="nucleotide sequence ID" value="NZ_WNKX01000022.1"/>
</dbReference>
<name>A0A6L6QLY3_9BURK</name>
<evidence type="ECO:0000313" key="3">
    <source>
        <dbReference type="Proteomes" id="UP000472320"/>
    </source>
</evidence>
<reference evidence="2 3" key="1">
    <citation type="submission" date="2019-11" db="EMBL/GenBank/DDBJ databases">
        <title>Type strains purchased from KCTC, JCM and DSMZ.</title>
        <authorList>
            <person name="Lu H."/>
        </authorList>
    </citation>
    <scope>NUCLEOTIDE SEQUENCE [LARGE SCALE GENOMIC DNA]</scope>
    <source>
        <strain evidence="2 3">JCM 31587</strain>
    </source>
</reference>
<dbReference type="OrthoDB" id="3669864at2"/>
<dbReference type="AlphaFoldDB" id="A0A6L6QLY3"/>
<organism evidence="2 3">
    <name type="scientific">Massilia eburnea</name>
    <dbReference type="NCBI Taxonomy" id="1776165"/>
    <lineage>
        <taxon>Bacteria</taxon>
        <taxon>Pseudomonadati</taxon>
        <taxon>Pseudomonadota</taxon>
        <taxon>Betaproteobacteria</taxon>
        <taxon>Burkholderiales</taxon>
        <taxon>Oxalobacteraceae</taxon>
        <taxon>Telluria group</taxon>
        <taxon>Massilia</taxon>
    </lineage>
</organism>
<dbReference type="InterPro" id="IPR024983">
    <property type="entry name" value="CHAT_dom"/>
</dbReference>
<evidence type="ECO:0000313" key="2">
    <source>
        <dbReference type="EMBL" id="MTW13418.1"/>
    </source>
</evidence>
<keyword evidence="3" id="KW-1185">Reference proteome</keyword>